<evidence type="ECO:0000313" key="2">
    <source>
        <dbReference type="EMBL" id="MCE7007927.1"/>
    </source>
</evidence>
<protein>
    <submittedName>
        <fullName evidence="2">RICIN domain-containing protein</fullName>
    </submittedName>
</protein>
<feature type="signal peptide" evidence="1">
    <location>
        <begin position="1"/>
        <end position="23"/>
    </location>
</feature>
<dbReference type="InterPro" id="IPR035992">
    <property type="entry name" value="Ricin_B-like_lectins"/>
</dbReference>
<dbReference type="EMBL" id="JAJVCN010000003">
    <property type="protein sequence ID" value="MCE7007927.1"/>
    <property type="molecule type" value="Genomic_DNA"/>
</dbReference>
<evidence type="ECO:0000313" key="3">
    <source>
        <dbReference type="Proteomes" id="UP001521150"/>
    </source>
</evidence>
<comment type="caution">
    <text evidence="2">The sequence shown here is derived from an EMBL/GenBank/DDBJ whole genome shotgun (WGS) entry which is preliminary data.</text>
</comment>
<feature type="chain" id="PRO_5045957459" evidence="1">
    <location>
        <begin position="24"/>
        <end position="142"/>
    </location>
</feature>
<evidence type="ECO:0000256" key="1">
    <source>
        <dbReference type="SAM" id="SignalP"/>
    </source>
</evidence>
<accession>A0ABS8ZKB0</accession>
<dbReference type="CDD" id="cd00161">
    <property type="entry name" value="beta-trefoil_Ricin-like"/>
    <property type="match status" value="1"/>
</dbReference>
<name>A0ABS8ZKB0_9PSEU</name>
<sequence length="142" mass="14886">MRKLLMIPVLVAAFVGLVSPASAATLIGTFDGNRCLTVVAGQVYRGGPVYVGTCNAYEANWNMGPNLLGTAVANGLCVEAPPGGGYVFLETCGRNAYQSLNFVRSTGIIAVANDRDKALTVGSNSRVYSANITGGPAQIWRW</sequence>
<gene>
    <name evidence="2" type="ORF">LWC34_34670</name>
</gene>
<proteinExistence type="predicted"/>
<reference evidence="2 3" key="1">
    <citation type="submission" date="2021-12" db="EMBL/GenBank/DDBJ databases">
        <title>Genome sequence of Kibdelosporangium philippinense ATCC 49844.</title>
        <authorList>
            <person name="Fedorov E.A."/>
            <person name="Omeragic M."/>
            <person name="Shalygina K.F."/>
            <person name="Maclea K.S."/>
        </authorList>
    </citation>
    <scope>NUCLEOTIDE SEQUENCE [LARGE SCALE GENOMIC DNA]</scope>
    <source>
        <strain evidence="2 3">ATCC 49844</strain>
    </source>
</reference>
<dbReference type="Gene3D" id="2.80.10.50">
    <property type="match status" value="1"/>
</dbReference>
<dbReference type="RefSeq" id="WP_233729479.1">
    <property type="nucleotide sequence ID" value="NZ_JAJVCN010000003.1"/>
</dbReference>
<dbReference type="SUPFAM" id="SSF50370">
    <property type="entry name" value="Ricin B-like lectins"/>
    <property type="match status" value="1"/>
</dbReference>
<keyword evidence="1" id="KW-0732">Signal</keyword>
<organism evidence="2 3">
    <name type="scientific">Kibdelosporangium philippinense</name>
    <dbReference type="NCBI Taxonomy" id="211113"/>
    <lineage>
        <taxon>Bacteria</taxon>
        <taxon>Bacillati</taxon>
        <taxon>Actinomycetota</taxon>
        <taxon>Actinomycetes</taxon>
        <taxon>Pseudonocardiales</taxon>
        <taxon>Pseudonocardiaceae</taxon>
        <taxon>Kibdelosporangium</taxon>
    </lineage>
</organism>
<dbReference type="Proteomes" id="UP001521150">
    <property type="component" value="Unassembled WGS sequence"/>
</dbReference>
<keyword evidence="3" id="KW-1185">Reference proteome</keyword>